<feature type="transmembrane region" description="Helical" evidence="2">
    <location>
        <begin position="433"/>
        <end position="452"/>
    </location>
</feature>
<feature type="region of interest" description="Disordered" evidence="1">
    <location>
        <begin position="215"/>
        <end position="238"/>
    </location>
</feature>
<name>A0A0C2G461_9ACTN</name>
<feature type="transmembrane region" description="Helical" evidence="2">
    <location>
        <begin position="275"/>
        <end position="293"/>
    </location>
</feature>
<feature type="transmembrane region" description="Helical" evidence="2">
    <location>
        <begin position="340"/>
        <end position="364"/>
    </location>
</feature>
<proteinExistence type="predicted"/>
<feature type="transmembrane region" description="Helical" evidence="2">
    <location>
        <begin position="253"/>
        <end position="269"/>
    </location>
</feature>
<feature type="transmembrane region" description="Helical" evidence="2">
    <location>
        <begin position="371"/>
        <end position="388"/>
    </location>
</feature>
<comment type="caution">
    <text evidence="3">The sequence shown here is derived from an EMBL/GenBank/DDBJ whole genome shotgun (WGS) entry which is preliminary data.</text>
</comment>
<feature type="transmembrane region" description="Helical" evidence="2">
    <location>
        <begin position="181"/>
        <end position="199"/>
    </location>
</feature>
<dbReference type="OrthoDB" id="1661999at2"/>
<dbReference type="RefSeq" id="WP_040274307.1">
    <property type="nucleotide sequence ID" value="NZ_JROO01000029.1"/>
</dbReference>
<keyword evidence="2" id="KW-0812">Transmembrane</keyword>
<feature type="transmembrane region" description="Helical" evidence="2">
    <location>
        <begin position="66"/>
        <end position="89"/>
    </location>
</feature>
<keyword evidence="2" id="KW-0472">Membrane</keyword>
<sequence>MTAFAILAVMAVGVGLMLTRRLPTAFALVLLSVAIALIAGAPLTGDEGSVTGTVLQEGAPMLASTMVAILLGSWLGTLMSETGIASTLVRKIVEFGGERPSVVAVGVFAVAIMCGSITGSAPAAMLAGVVGIPAMIAVGVPPVVAAGTVLVGIAAGLPLELINWQFLSDAIGVPVSTVQHFQLRMFPIAVVGGLAYILIEMRRRGTRHTWAVRVPAGGADGGSGPEAGGGPDAEGGHGAFTRAARRRERRGDAPWYALLTPVVPIALALGLEIPIVPSLLTGLVFALVTAVRWREMASTALRSLYRSFDVAAPPIVLFIAIGMLLAAVNLPGAVEALSPVVTAISPSSPLLFVAVFAVLVPLCLYRGPMNIFGLGAGVAGVLISGGIYPPPAVLGLMASYGQVLGVSDPTSTQTVWSAQYAGVRPERSMLSTIPYTWAVAIAGLVLTVWLYLL</sequence>
<organism evidence="3 4">
    <name type="scientific">Streptomonospora alba</name>
    <dbReference type="NCBI Taxonomy" id="183763"/>
    <lineage>
        <taxon>Bacteria</taxon>
        <taxon>Bacillati</taxon>
        <taxon>Actinomycetota</taxon>
        <taxon>Actinomycetes</taxon>
        <taxon>Streptosporangiales</taxon>
        <taxon>Nocardiopsidaceae</taxon>
        <taxon>Streptomonospora</taxon>
    </lineage>
</organism>
<dbReference type="Proteomes" id="UP000031675">
    <property type="component" value="Unassembled WGS sequence"/>
</dbReference>
<feature type="transmembrane region" description="Helical" evidence="2">
    <location>
        <begin position="101"/>
        <end position="127"/>
    </location>
</feature>
<feature type="compositionally biased region" description="Gly residues" evidence="1">
    <location>
        <begin position="218"/>
        <end position="238"/>
    </location>
</feature>
<evidence type="ECO:0000313" key="3">
    <source>
        <dbReference type="EMBL" id="KIH98048.1"/>
    </source>
</evidence>
<evidence type="ECO:0000256" key="2">
    <source>
        <dbReference type="SAM" id="Phobius"/>
    </source>
</evidence>
<feature type="transmembrane region" description="Helical" evidence="2">
    <location>
        <begin position="25"/>
        <end position="45"/>
    </location>
</feature>
<reference evidence="4" key="1">
    <citation type="journal article" date="2015" name="Chem. Biol.">
        <title>Structure, bioactivity, and resistance mechanism of streptomonomicin, an unusual lasso Peptide from an understudied halophilic actinomycete.</title>
        <authorList>
            <person name="Metelev M."/>
            <person name="Tietz J.I."/>
            <person name="Melby J.O."/>
            <person name="Blair P.M."/>
            <person name="Zhu L."/>
            <person name="Livnat I."/>
            <person name="Severinov K."/>
            <person name="Mitchell D.A."/>
        </authorList>
    </citation>
    <scope>NUCLEOTIDE SEQUENCE [LARGE SCALE GENOMIC DNA]</scope>
    <source>
        <strain evidence="4">YIM 90003</strain>
    </source>
</reference>
<feature type="transmembrane region" description="Helical" evidence="2">
    <location>
        <begin position="134"/>
        <end position="157"/>
    </location>
</feature>
<keyword evidence="2" id="KW-1133">Transmembrane helix</keyword>
<dbReference type="STRING" id="183763.LP52_15130"/>
<dbReference type="AlphaFoldDB" id="A0A0C2G461"/>
<evidence type="ECO:0000256" key="1">
    <source>
        <dbReference type="SAM" id="MobiDB-lite"/>
    </source>
</evidence>
<dbReference type="EMBL" id="JROO01000029">
    <property type="protein sequence ID" value="KIH98048.1"/>
    <property type="molecule type" value="Genomic_DNA"/>
</dbReference>
<protein>
    <submittedName>
        <fullName evidence="3">Transporter</fullName>
    </submittedName>
</protein>
<gene>
    <name evidence="3" type="ORF">LP52_15130</name>
</gene>
<keyword evidence="4" id="KW-1185">Reference proteome</keyword>
<evidence type="ECO:0000313" key="4">
    <source>
        <dbReference type="Proteomes" id="UP000031675"/>
    </source>
</evidence>
<feature type="transmembrane region" description="Helical" evidence="2">
    <location>
        <begin position="314"/>
        <end position="334"/>
    </location>
</feature>
<accession>A0A0C2G461</accession>